<dbReference type="InterPro" id="IPR011611">
    <property type="entry name" value="PfkB_dom"/>
</dbReference>
<feature type="domain" description="Carbohydrate kinase PfkB" evidence="3">
    <location>
        <begin position="6"/>
        <end position="115"/>
    </location>
</feature>
<dbReference type="Gene3D" id="3.40.1190.20">
    <property type="match status" value="1"/>
</dbReference>
<keyword evidence="1" id="KW-0808">Transferase</keyword>
<dbReference type="PANTHER" id="PTHR10584:SF166">
    <property type="entry name" value="RIBOKINASE"/>
    <property type="match status" value="1"/>
</dbReference>
<dbReference type="PANTHER" id="PTHR10584">
    <property type="entry name" value="SUGAR KINASE"/>
    <property type="match status" value="1"/>
</dbReference>
<dbReference type="EMBL" id="DVIQ01000104">
    <property type="protein sequence ID" value="HIS32865.1"/>
    <property type="molecule type" value="Genomic_DNA"/>
</dbReference>
<dbReference type="AlphaFoldDB" id="A0A9D1EVP6"/>
<reference evidence="4" key="2">
    <citation type="journal article" date="2021" name="PeerJ">
        <title>Extensive microbial diversity within the chicken gut microbiome revealed by metagenomics and culture.</title>
        <authorList>
            <person name="Gilroy R."/>
            <person name="Ravi A."/>
            <person name="Getino M."/>
            <person name="Pursley I."/>
            <person name="Horton D.L."/>
            <person name="Alikhan N.F."/>
            <person name="Baker D."/>
            <person name="Gharbi K."/>
            <person name="Hall N."/>
            <person name="Watson M."/>
            <person name="Adriaenssens E.M."/>
            <person name="Foster-Nyarko E."/>
            <person name="Jarju S."/>
            <person name="Secka A."/>
            <person name="Antonio M."/>
            <person name="Oren A."/>
            <person name="Chaudhuri R.R."/>
            <person name="La Ragione R."/>
            <person name="Hildebrand F."/>
            <person name="Pallen M.J."/>
        </authorList>
    </citation>
    <scope>NUCLEOTIDE SEQUENCE</scope>
    <source>
        <strain evidence="4">CHK190-19873</strain>
    </source>
</reference>
<dbReference type="GO" id="GO:0016301">
    <property type="term" value="F:kinase activity"/>
    <property type="evidence" value="ECO:0007669"/>
    <property type="project" value="UniProtKB-KW"/>
</dbReference>
<evidence type="ECO:0000256" key="2">
    <source>
        <dbReference type="ARBA" id="ARBA00022777"/>
    </source>
</evidence>
<proteinExistence type="predicted"/>
<gene>
    <name evidence="4" type="ORF">IAB44_15175</name>
</gene>
<dbReference type="SUPFAM" id="SSF53613">
    <property type="entry name" value="Ribokinase-like"/>
    <property type="match status" value="1"/>
</dbReference>
<name>A0A9D1EVP6_9FIRM</name>
<dbReference type="Pfam" id="PF00294">
    <property type="entry name" value="PfkB"/>
    <property type="match status" value="1"/>
</dbReference>
<organism evidence="4 5">
    <name type="scientific">Candidatus Limivivens intestinipullorum</name>
    <dbReference type="NCBI Taxonomy" id="2840858"/>
    <lineage>
        <taxon>Bacteria</taxon>
        <taxon>Bacillati</taxon>
        <taxon>Bacillota</taxon>
        <taxon>Clostridia</taxon>
        <taxon>Lachnospirales</taxon>
        <taxon>Lachnospiraceae</taxon>
        <taxon>Lachnospiraceae incertae sedis</taxon>
        <taxon>Candidatus Limivivens</taxon>
    </lineage>
</organism>
<keyword evidence="2 4" id="KW-0418">Kinase</keyword>
<comment type="caution">
    <text evidence="4">The sequence shown here is derived from an EMBL/GenBank/DDBJ whole genome shotgun (WGS) entry which is preliminary data.</text>
</comment>
<reference evidence="4" key="1">
    <citation type="submission" date="2020-10" db="EMBL/GenBank/DDBJ databases">
        <authorList>
            <person name="Gilroy R."/>
        </authorList>
    </citation>
    <scope>NUCLEOTIDE SEQUENCE</scope>
    <source>
        <strain evidence="4">CHK190-19873</strain>
    </source>
</reference>
<protein>
    <submittedName>
        <fullName evidence="4">Carbohydrate kinase family protein</fullName>
    </submittedName>
</protein>
<evidence type="ECO:0000256" key="1">
    <source>
        <dbReference type="ARBA" id="ARBA00022679"/>
    </source>
</evidence>
<dbReference type="Proteomes" id="UP000823935">
    <property type="component" value="Unassembled WGS sequence"/>
</dbReference>
<sequence>MTKPKKGETLKDMASALSMLDYFLPNEEEACMLTGETDAAEAAEALFRAGVKHVVIKCGGRGCLIWDEKGMERLPALENVRCVDTTGAGDSFTAGFPFRLAQGASFRECARFAAA</sequence>
<dbReference type="InterPro" id="IPR029056">
    <property type="entry name" value="Ribokinase-like"/>
</dbReference>
<dbReference type="InterPro" id="IPR002173">
    <property type="entry name" value="Carboh/pur_kinase_PfkB_CS"/>
</dbReference>
<dbReference type="PROSITE" id="PS00584">
    <property type="entry name" value="PFKB_KINASES_2"/>
    <property type="match status" value="1"/>
</dbReference>
<accession>A0A9D1EVP6</accession>
<evidence type="ECO:0000313" key="5">
    <source>
        <dbReference type="Proteomes" id="UP000823935"/>
    </source>
</evidence>
<evidence type="ECO:0000313" key="4">
    <source>
        <dbReference type="EMBL" id="HIS32865.1"/>
    </source>
</evidence>
<evidence type="ECO:0000259" key="3">
    <source>
        <dbReference type="Pfam" id="PF00294"/>
    </source>
</evidence>